<accession>A0A5B7JGA0</accession>
<reference evidence="1 2" key="1">
    <citation type="submission" date="2019-05" db="EMBL/GenBank/DDBJ databases">
        <title>Another draft genome of Portunus trituberculatus and its Hox gene families provides insights of decapod evolution.</title>
        <authorList>
            <person name="Jeong J.-H."/>
            <person name="Song I."/>
            <person name="Kim S."/>
            <person name="Choi T."/>
            <person name="Kim D."/>
            <person name="Ryu S."/>
            <person name="Kim W."/>
        </authorList>
    </citation>
    <scope>NUCLEOTIDE SEQUENCE [LARGE SCALE GENOMIC DNA]</scope>
    <source>
        <tissue evidence="1">Muscle</tissue>
    </source>
</reference>
<name>A0A5B7JGA0_PORTR</name>
<dbReference type="AlphaFoldDB" id="A0A5B7JGA0"/>
<evidence type="ECO:0000313" key="1">
    <source>
        <dbReference type="EMBL" id="MPC93919.1"/>
    </source>
</evidence>
<protein>
    <submittedName>
        <fullName evidence="1">Uncharacterized protein</fullName>
    </submittedName>
</protein>
<comment type="caution">
    <text evidence="1">The sequence shown here is derived from an EMBL/GenBank/DDBJ whole genome shotgun (WGS) entry which is preliminary data.</text>
</comment>
<dbReference type="Proteomes" id="UP000324222">
    <property type="component" value="Unassembled WGS sequence"/>
</dbReference>
<keyword evidence="2" id="KW-1185">Reference proteome</keyword>
<organism evidence="1 2">
    <name type="scientific">Portunus trituberculatus</name>
    <name type="common">Swimming crab</name>
    <name type="synonym">Neptunus trituberculatus</name>
    <dbReference type="NCBI Taxonomy" id="210409"/>
    <lineage>
        <taxon>Eukaryota</taxon>
        <taxon>Metazoa</taxon>
        <taxon>Ecdysozoa</taxon>
        <taxon>Arthropoda</taxon>
        <taxon>Crustacea</taxon>
        <taxon>Multicrustacea</taxon>
        <taxon>Malacostraca</taxon>
        <taxon>Eumalacostraca</taxon>
        <taxon>Eucarida</taxon>
        <taxon>Decapoda</taxon>
        <taxon>Pleocyemata</taxon>
        <taxon>Brachyura</taxon>
        <taxon>Eubrachyura</taxon>
        <taxon>Portunoidea</taxon>
        <taxon>Portunidae</taxon>
        <taxon>Portuninae</taxon>
        <taxon>Portunus</taxon>
    </lineage>
</organism>
<evidence type="ECO:0000313" key="2">
    <source>
        <dbReference type="Proteomes" id="UP000324222"/>
    </source>
</evidence>
<proteinExistence type="predicted"/>
<gene>
    <name evidence="1" type="ORF">E2C01_089066</name>
</gene>
<dbReference type="EMBL" id="VSRR010096588">
    <property type="protein sequence ID" value="MPC93919.1"/>
    <property type="molecule type" value="Genomic_DNA"/>
</dbReference>
<sequence length="66" mass="7732">MHEQTKARNQHHHQHLAWPCPLPACISHGSPRVLWTKITQNNFRAPRPLHFRVPLLHKAVEEVTTM</sequence>